<evidence type="ECO:0000313" key="2">
    <source>
        <dbReference type="Proteomes" id="UP001064048"/>
    </source>
</evidence>
<dbReference type="EMBL" id="CM046123">
    <property type="protein sequence ID" value="KAI8439825.1"/>
    <property type="molecule type" value="Genomic_DNA"/>
</dbReference>
<gene>
    <name evidence="1" type="ORF">MSG28_013492</name>
</gene>
<comment type="caution">
    <text evidence="1">The sequence shown here is derived from an EMBL/GenBank/DDBJ whole genome shotgun (WGS) entry which is preliminary data.</text>
</comment>
<name>A0ACC0KU36_CHOFU</name>
<reference evidence="1 2" key="1">
    <citation type="journal article" date="2022" name="Genome Biol. Evol.">
        <title>The Spruce Budworm Genome: Reconstructing the Evolutionary History of Antifreeze Proteins.</title>
        <authorList>
            <person name="Beliveau C."/>
            <person name="Gagne P."/>
            <person name="Picq S."/>
            <person name="Vernygora O."/>
            <person name="Keeling C.I."/>
            <person name="Pinkney K."/>
            <person name="Doucet D."/>
            <person name="Wen F."/>
            <person name="Johnston J.S."/>
            <person name="Maaroufi H."/>
            <person name="Boyle B."/>
            <person name="Laroche J."/>
            <person name="Dewar K."/>
            <person name="Juretic N."/>
            <person name="Blackburn G."/>
            <person name="Nisole A."/>
            <person name="Brunet B."/>
            <person name="Brandao M."/>
            <person name="Lumley L."/>
            <person name="Duan J."/>
            <person name="Quan G."/>
            <person name="Lucarotti C.J."/>
            <person name="Roe A.D."/>
            <person name="Sperling F.A.H."/>
            <person name="Levesque R.C."/>
            <person name="Cusson M."/>
        </authorList>
    </citation>
    <scope>NUCLEOTIDE SEQUENCE [LARGE SCALE GENOMIC DNA]</scope>
    <source>
        <strain evidence="1">Glfc:IPQL:Cfum</strain>
    </source>
</reference>
<organism evidence="1 2">
    <name type="scientific">Choristoneura fumiferana</name>
    <name type="common">Spruce budworm moth</name>
    <name type="synonym">Archips fumiferana</name>
    <dbReference type="NCBI Taxonomy" id="7141"/>
    <lineage>
        <taxon>Eukaryota</taxon>
        <taxon>Metazoa</taxon>
        <taxon>Ecdysozoa</taxon>
        <taxon>Arthropoda</taxon>
        <taxon>Hexapoda</taxon>
        <taxon>Insecta</taxon>
        <taxon>Pterygota</taxon>
        <taxon>Neoptera</taxon>
        <taxon>Endopterygota</taxon>
        <taxon>Lepidoptera</taxon>
        <taxon>Glossata</taxon>
        <taxon>Ditrysia</taxon>
        <taxon>Tortricoidea</taxon>
        <taxon>Tortricidae</taxon>
        <taxon>Tortricinae</taxon>
        <taxon>Choristoneura</taxon>
    </lineage>
</organism>
<proteinExistence type="predicted"/>
<dbReference type="Proteomes" id="UP001064048">
    <property type="component" value="Chromosome 23"/>
</dbReference>
<keyword evidence="2" id="KW-1185">Reference proteome</keyword>
<protein>
    <submittedName>
        <fullName evidence="1">Uncharacterized protein</fullName>
    </submittedName>
</protein>
<accession>A0ACC0KU36</accession>
<evidence type="ECO:0000313" key="1">
    <source>
        <dbReference type="EMBL" id="KAI8439825.1"/>
    </source>
</evidence>
<sequence>MNFMNPMVFNQILNRQGLLDEVYEALRTVDMVGAVMSALKILRITHTLPIIVNNEKTKERSCSYRNQGNTFYVSQQFQKAFECYNKALLYAPKDSIELVQAYSNRSALHLQLEAYTASIKDIETCLNLNCTEDLKKKLMKRKFQCQIMLWKESLKDGILRCAFSDKFFNFKREKHPQIPCLSSDVHVVSEHGETRVVAAKDVEMGTVLAIETAYTTYSLEDKAYSTCYYCQKITLNLFPCDNCCYALFCSKECQKLCLNEYHYIECKIMNVLQTVNVGSSFRLAIKTVLKLKTQCKEWNTLIKESQNIGANRLKTSSLNEIYDVKNYSSILSFNDKRHFVHGVLYNSCLDVAIVIHHLQNLNGFFPTDPKESLEAQKCFAKLFMSLELMWPCTTEIDNAAEELTGSDLVSNFPSHFGWFAFTSKLKHACEPNVLVLGLDNRVALVALEPIKKNAELKISHIGHWYERLYEGKLRSLKLYQTSRIICTCRVCKGSWTMNNLNKSELTPVQKKAYSSWERSKENILVQREASYFKEICKILTVLQDKVQTKEHHAVYKELRVQLCLCQYAVTVLSPVTTTGQWRAHSDAASPHPLDYLKSPLHTLTRHPRTAQLRRTSLVEIA</sequence>